<evidence type="ECO:0000313" key="3">
    <source>
        <dbReference type="Proteomes" id="UP000475037"/>
    </source>
</evidence>
<feature type="non-terminal residue" evidence="2">
    <location>
        <position position="511"/>
    </location>
</feature>
<dbReference type="PANTHER" id="PTHR39063:SF1">
    <property type="entry name" value="OFD1 CENTRIOLE AND CENTRIOLAR SATELLITE PROTEIN"/>
    <property type="match status" value="1"/>
</dbReference>
<gene>
    <name evidence="2" type="primary">Ofd1</name>
    <name evidence="2" type="ORF">FOF47_R11976</name>
</gene>
<keyword evidence="3" id="KW-1185">Reference proteome</keyword>
<dbReference type="AlphaFoldDB" id="A0A6G1ABY3"/>
<evidence type="ECO:0000313" key="2">
    <source>
        <dbReference type="EMBL" id="KAF0873329.1"/>
    </source>
</evidence>
<dbReference type="PANTHER" id="PTHR39063">
    <property type="entry name" value="ORAL-FACIAL-DIGITAL SYNDROME 1 PROTEIN HOMOLOG"/>
    <property type="match status" value="1"/>
</dbReference>
<dbReference type="EMBL" id="VOAJ01005917">
    <property type="protein sequence ID" value="KAF0873329.1"/>
    <property type="molecule type" value="Genomic_DNA"/>
</dbReference>
<dbReference type="Pfam" id="PF16045">
    <property type="entry name" value="LisH_2"/>
    <property type="match status" value="1"/>
</dbReference>
<feature type="coiled-coil region" evidence="1">
    <location>
        <begin position="382"/>
        <end position="495"/>
    </location>
</feature>
<comment type="caution">
    <text evidence="2">The sequence shown here is derived from an EMBL/GenBank/DDBJ whole genome shotgun (WGS) entry which is preliminary data.</text>
</comment>
<dbReference type="GO" id="GO:0036064">
    <property type="term" value="C:ciliary basal body"/>
    <property type="evidence" value="ECO:0007669"/>
    <property type="project" value="TreeGrafter"/>
</dbReference>
<dbReference type="GO" id="GO:0005576">
    <property type="term" value="C:extracellular region"/>
    <property type="evidence" value="ECO:0007669"/>
    <property type="project" value="GOC"/>
</dbReference>
<sequence>MPPTFDVMSQDELRKKLYQTFKDRGILDTLKVPILGMSLIQELMHPVLKGELQPRSVSMEGSSLLIGASNSLVADHLKRCGYEYSLSVFFPETGLATEKVFTIQDLLQLLKINPESSLYKSLVGLFSFYNLLCFLLQFLREVAEYHQSRASCDVETQTSSAFPGKDSLAEKLQLIDDQFAGAYPQRPKLESLEIKLNEYKREIEQQLRAEMCQKLKYFKDTEIAKIKMEEKTKLEREFAAFRHELARACQANSESLISREKLALERIQKHQEMETKEIYAQRQLLLKDIDVLRGREAELKQRIEAFELAQRLQEEKNKSTTDALRKRELNVKSIEETYDQRLKNELLKYQLELKDDYIARANKLIEDERKNKEKTIHLQEELRAINSKKEELSQSVNRIKELELELESVRAQSLAITKQNRLLNEKVKEMSDYSLLKEGKLELQAQNKLLKQHLDEIRNQNLRLLSHLSQPSPELAAFQKELKKAENVIAFEHKEFEAHKQALQKQLQSEV</sequence>
<evidence type="ECO:0000256" key="1">
    <source>
        <dbReference type="SAM" id="Coils"/>
    </source>
</evidence>
<dbReference type="Proteomes" id="UP000475037">
    <property type="component" value="Unassembled WGS sequence"/>
</dbReference>
<reference evidence="2 3" key="1">
    <citation type="submission" date="2019-11" db="EMBL/GenBank/DDBJ databases">
        <authorList>
            <person name="Yang C."/>
            <person name="Li F."/>
        </authorList>
    </citation>
    <scope>NUCLEOTIDE SEQUENCE [LARGE SCALE GENOMIC DNA]</scope>
    <source>
        <strain evidence="2">KB4526</strain>
        <tissue evidence="2">Muscle</tissue>
    </source>
</reference>
<organism evidence="2 3">
    <name type="scientific">Crocuta crocuta</name>
    <name type="common">Spotted hyena</name>
    <dbReference type="NCBI Taxonomy" id="9678"/>
    <lineage>
        <taxon>Eukaryota</taxon>
        <taxon>Metazoa</taxon>
        <taxon>Chordata</taxon>
        <taxon>Craniata</taxon>
        <taxon>Vertebrata</taxon>
        <taxon>Euteleostomi</taxon>
        <taxon>Mammalia</taxon>
        <taxon>Eutheria</taxon>
        <taxon>Laurasiatheria</taxon>
        <taxon>Carnivora</taxon>
        <taxon>Feliformia</taxon>
        <taxon>Hyaenidae</taxon>
        <taxon>Crocuta</taxon>
    </lineage>
</organism>
<protein>
    <submittedName>
        <fullName evidence="2">OFD1 protein</fullName>
    </submittedName>
</protein>
<proteinExistence type="predicted"/>
<dbReference type="InterPro" id="IPR055289">
    <property type="entry name" value="OFD1"/>
</dbReference>
<accession>A0A6G1ABY3</accession>
<dbReference type="PROSITE" id="PS50896">
    <property type="entry name" value="LISH"/>
    <property type="match status" value="1"/>
</dbReference>
<keyword evidence="1" id="KW-0175">Coiled coil</keyword>
<dbReference type="GO" id="GO:0005813">
    <property type="term" value="C:centrosome"/>
    <property type="evidence" value="ECO:0007669"/>
    <property type="project" value="TreeGrafter"/>
</dbReference>
<dbReference type="SMART" id="SM00667">
    <property type="entry name" value="LisH"/>
    <property type="match status" value="1"/>
</dbReference>
<dbReference type="InterPro" id="IPR006594">
    <property type="entry name" value="LisH"/>
</dbReference>
<dbReference type="GO" id="GO:0060287">
    <property type="term" value="P:epithelial cilium movement involved in determination of left/right asymmetry"/>
    <property type="evidence" value="ECO:0007669"/>
    <property type="project" value="TreeGrafter"/>
</dbReference>
<name>A0A6G1ABY3_CROCR</name>
<feature type="non-terminal residue" evidence="2">
    <location>
        <position position="1"/>
    </location>
</feature>